<name>A0A645DH61_9ZZZZ</name>
<reference evidence="1" key="1">
    <citation type="submission" date="2019-08" db="EMBL/GenBank/DDBJ databases">
        <authorList>
            <person name="Kucharzyk K."/>
            <person name="Murdoch R.W."/>
            <person name="Higgins S."/>
            <person name="Loffler F."/>
        </authorList>
    </citation>
    <scope>NUCLEOTIDE SEQUENCE</scope>
</reference>
<sequence length="218" mass="24141">MVQCGRIVGAVAGHRDHLAALLQGLDQLELVRRTRPGDHIERRNRFQRRRLVQRRKFDAGCHHRIGQANLPRDLGGSAGRVPGHDLDLDSGPAAGFNRARHLGAHRVGDRDESEPAQIGRLVRSRRAAAPGKPQSPAALVLLHPDRPQNFLFGLRSQRSSRTVAGRTFAQYHLRRALQMKDAVGEQRRHELVFGIEAPLPFQRQVPANPAIIDAAAVA</sequence>
<organism evidence="1">
    <name type="scientific">bioreactor metagenome</name>
    <dbReference type="NCBI Taxonomy" id="1076179"/>
    <lineage>
        <taxon>unclassified sequences</taxon>
        <taxon>metagenomes</taxon>
        <taxon>ecological metagenomes</taxon>
    </lineage>
</organism>
<accession>A0A645DH61</accession>
<dbReference type="AlphaFoldDB" id="A0A645DH61"/>
<comment type="caution">
    <text evidence="1">The sequence shown here is derived from an EMBL/GenBank/DDBJ whole genome shotgun (WGS) entry which is preliminary data.</text>
</comment>
<gene>
    <name evidence="1" type="ORF">SDC9_135701</name>
</gene>
<protein>
    <submittedName>
        <fullName evidence="1">Uncharacterized protein</fullName>
    </submittedName>
</protein>
<proteinExistence type="predicted"/>
<evidence type="ECO:0000313" key="1">
    <source>
        <dbReference type="EMBL" id="MPM88597.1"/>
    </source>
</evidence>
<dbReference type="EMBL" id="VSSQ01036188">
    <property type="protein sequence ID" value="MPM88597.1"/>
    <property type="molecule type" value="Genomic_DNA"/>
</dbReference>